<accession>A0A157T315</accession>
<dbReference type="PATRIC" id="fig|2287.9.peg.2364"/>
<protein>
    <submittedName>
        <fullName evidence="1">Uncharacterized protein</fullName>
    </submittedName>
</protein>
<dbReference type="EMBL" id="LT549890">
    <property type="protein sequence ID" value="SAI85804.1"/>
    <property type="molecule type" value="Genomic_DNA"/>
</dbReference>
<name>A0A157T315_SACSO</name>
<evidence type="ECO:0000313" key="1">
    <source>
        <dbReference type="EMBL" id="SAI85804.1"/>
    </source>
</evidence>
<organism evidence="1 2">
    <name type="scientific">Saccharolobus solfataricus</name>
    <name type="common">Sulfolobus solfataricus</name>
    <dbReference type="NCBI Taxonomy" id="2287"/>
    <lineage>
        <taxon>Archaea</taxon>
        <taxon>Thermoproteota</taxon>
        <taxon>Thermoprotei</taxon>
        <taxon>Sulfolobales</taxon>
        <taxon>Sulfolobaceae</taxon>
        <taxon>Saccharolobus</taxon>
    </lineage>
</organism>
<dbReference type="AlphaFoldDB" id="A0A157T315"/>
<dbReference type="Proteomes" id="UP000076770">
    <property type="component" value="Chromosome i"/>
</dbReference>
<gene>
    <name evidence="1" type="ORF">SSOP1_2250</name>
</gene>
<reference evidence="2" key="1">
    <citation type="submission" date="2016-04" db="EMBL/GenBank/DDBJ databases">
        <authorList>
            <person name="Shah S.A."/>
            <person name="Garrett R.A."/>
        </authorList>
    </citation>
    <scope>NUCLEOTIDE SEQUENCE [LARGE SCALE GENOMIC DNA]</scope>
    <source>
        <strain evidence="2">ATCC 35091 / DSM 1616 / JCM 8930 / NBRC 15331 / P1</strain>
    </source>
</reference>
<evidence type="ECO:0000313" key="2">
    <source>
        <dbReference type="Proteomes" id="UP000076770"/>
    </source>
</evidence>
<proteinExistence type="predicted"/>
<sequence>MDSPLYKSFLTNLIINFLMIVTNGVSVTETPWLKRGSMRYASAPDSSPKGGNSVMVNEFRSGSERPLVWSSALYRWQGGVVKQEALSVTVDPK</sequence>